<proteinExistence type="inferred from homology"/>
<dbReference type="GO" id="GO:0065002">
    <property type="term" value="P:intracellular protein transmembrane transport"/>
    <property type="evidence" value="ECO:0007669"/>
    <property type="project" value="TreeGrafter"/>
</dbReference>
<protein>
    <recommendedName>
        <fullName evidence="7">Sec-independent protein translocase protein TatC</fullName>
    </recommendedName>
</protein>
<evidence type="ECO:0000313" key="10">
    <source>
        <dbReference type="Proteomes" id="UP000196230"/>
    </source>
</evidence>
<keyword evidence="5 7" id="KW-0811">Translocation</keyword>
<comment type="similarity">
    <text evidence="7">Belongs to the TatC family.</text>
</comment>
<keyword evidence="2 7" id="KW-0812">Transmembrane</keyword>
<dbReference type="EMBL" id="FUKP01000006">
    <property type="protein sequence ID" value="SJN15967.1"/>
    <property type="molecule type" value="Genomic_DNA"/>
</dbReference>
<comment type="function">
    <text evidence="7">Part of the twin-arginine translocation (Tat) system that transports large folded proteins containing a characteristic twin-arginine motif in their signal peptide across membranes. Together with TatB, TatC is part of a receptor directly interacting with Tat signal peptides.</text>
</comment>
<keyword evidence="7" id="KW-0813">Transport</keyword>
<feature type="transmembrane region" description="Helical" evidence="7">
    <location>
        <begin position="217"/>
        <end position="241"/>
    </location>
</feature>
<dbReference type="RefSeq" id="WP_306301688.1">
    <property type="nucleotide sequence ID" value="NZ_FUKP01000006.1"/>
</dbReference>
<feature type="transmembrane region" description="Helical" evidence="7">
    <location>
        <begin position="253"/>
        <end position="270"/>
    </location>
</feature>
<keyword evidence="6 7" id="KW-0472">Membrane</keyword>
<accession>A0A1R4I812</accession>
<feature type="region of interest" description="Disordered" evidence="8">
    <location>
        <begin position="1"/>
        <end position="68"/>
    </location>
</feature>
<feature type="compositionally biased region" description="Basic and acidic residues" evidence="8">
    <location>
        <begin position="59"/>
        <end position="68"/>
    </location>
</feature>
<name>A0A1R4I812_9MICC</name>
<evidence type="ECO:0000256" key="3">
    <source>
        <dbReference type="ARBA" id="ARBA00022927"/>
    </source>
</evidence>
<dbReference type="HAMAP" id="MF_00902">
    <property type="entry name" value="TatC"/>
    <property type="match status" value="1"/>
</dbReference>
<dbReference type="Pfam" id="PF00902">
    <property type="entry name" value="TatC"/>
    <property type="match status" value="1"/>
</dbReference>
<dbReference type="AlphaFoldDB" id="A0A1R4I812"/>
<evidence type="ECO:0000313" key="9">
    <source>
        <dbReference type="EMBL" id="SJN15967.1"/>
    </source>
</evidence>
<evidence type="ECO:0000256" key="4">
    <source>
        <dbReference type="ARBA" id="ARBA00022989"/>
    </source>
</evidence>
<dbReference type="PANTHER" id="PTHR30371:SF0">
    <property type="entry name" value="SEC-INDEPENDENT PROTEIN TRANSLOCASE PROTEIN TATC, CHLOROPLASTIC-RELATED"/>
    <property type="match status" value="1"/>
</dbReference>
<feature type="transmembrane region" description="Helical" evidence="7">
    <location>
        <begin position="131"/>
        <end position="156"/>
    </location>
</feature>
<evidence type="ECO:0000256" key="6">
    <source>
        <dbReference type="ARBA" id="ARBA00023136"/>
    </source>
</evidence>
<keyword evidence="7" id="KW-1003">Cell membrane</keyword>
<dbReference type="PRINTS" id="PR01840">
    <property type="entry name" value="TATCFAMILY"/>
</dbReference>
<dbReference type="NCBIfam" id="TIGR00945">
    <property type="entry name" value="tatC"/>
    <property type="match status" value="1"/>
</dbReference>
<comment type="subunit">
    <text evidence="7">The Tat system comprises two distinct complexes: a TatABC complex, containing multiple copies of TatA, TatB and TatC subunits, and a separate TatA complex, containing only TatA subunits. Substrates initially bind to the TatABC complex, which probably triggers association of the separate TatA complex to form the active translocon.</text>
</comment>
<gene>
    <name evidence="7" type="primary">tatC</name>
    <name evidence="9" type="ORF">FM125_00600</name>
</gene>
<keyword evidence="3 7" id="KW-0653">Protein transport</keyword>
<reference evidence="9 10" key="1">
    <citation type="submission" date="2017-02" db="EMBL/GenBank/DDBJ databases">
        <authorList>
            <person name="Peterson S.W."/>
        </authorList>
    </citation>
    <scope>NUCLEOTIDE SEQUENCE [LARGE SCALE GENOMIC DNA]</scope>
    <source>
        <strain evidence="9 10">2B3F</strain>
    </source>
</reference>
<evidence type="ECO:0000256" key="1">
    <source>
        <dbReference type="ARBA" id="ARBA00004141"/>
    </source>
</evidence>
<evidence type="ECO:0000256" key="7">
    <source>
        <dbReference type="HAMAP-Rule" id="MF_00902"/>
    </source>
</evidence>
<comment type="subcellular location">
    <subcellularLocation>
        <location evidence="7">Cell membrane</location>
        <topology evidence="7">Multi-pass membrane protein</topology>
    </subcellularLocation>
    <subcellularLocation>
        <location evidence="1">Membrane</location>
        <topology evidence="1">Multi-pass membrane protein</topology>
    </subcellularLocation>
</comment>
<dbReference type="PANTHER" id="PTHR30371">
    <property type="entry name" value="SEC-INDEPENDENT PROTEIN TRANSLOCASE PROTEIN TATC"/>
    <property type="match status" value="1"/>
</dbReference>
<keyword evidence="4 7" id="KW-1133">Transmembrane helix</keyword>
<dbReference type="GO" id="GO:0033281">
    <property type="term" value="C:TAT protein transport complex"/>
    <property type="evidence" value="ECO:0007669"/>
    <property type="project" value="UniProtKB-UniRule"/>
</dbReference>
<dbReference type="Proteomes" id="UP000196230">
    <property type="component" value="Unassembled WGS sequence"/>
</dbReference>
<dbReference type="GO" id="GO:0009977">
    <property type="term" value="F:proton motive force dependent protein transmembrane transporter activity"/>
    <property type="evidence" value="ECO:0007669"/>
    <property type="project" value="TreeGrafter"/>
</dbReference>
<dbReference type="InterPro" id="IPR002033">
    <property type="entry name" value="TatC"/>
</dbReference>
<evidence type="ECO:0000256" key="5">
    <source>
        <dbReference type="ARBA" id="ARBA00023010"/>
    </source>
</evidence>
<evidence type="ECO:0000256" key="2">
    <source>
        <dbReference type="ARBA" id="ARBA00022692"/>
    </source>
</evidence>
<evidence type="ECO:0000256" key="8">
    <source>
        <dbReference type="SAM" id="MobiDB-lite"/>
    </source>
</evidence>
<feature type="transmembrane region" description="Helical" evidence="7">
    <location>
        <begin position="276"/>
        <end position="296"/>
    </location>
</feature>
<feature type="transmembrane region" description="Helical" evidence="7">
    <location>
        <begin position="168"/>
        <end position="190"/>
    </location>
</feature>
<sequence>MSMDHTPPEGAPGTGAPSGAPERPAQGALAQDTPAVSREEVREAAATPPGKRRKRARRKDNPTGEMPLREHLAELRNRIIKSGVAIALGTVLGFFLYEPVMGALAQPLKDAEQRGILASLNFDSVGQSFDILLQVGLFIGVVVASPVWLYQIWAFIMPGLKAQEKKYAIVFLSVSIPLFVGGVVIGYLVLPQAVQFFTALIPDGGTNFIPANVYIPFLLRLFLAFGAALVLPVLMVGLNMIGMLPARTILNHWRITVFLISLIAAIAAPGGDAITMFYLAAPLFTLFGVAIVLCVLNDRRRNRRRASTEADIEAEIAAGPKPLSEL</sequence>
<feature type="transmembrane region" description="Helical" evidence="7">
    <location>
        <begin position="79"/>
        <end position="97"/>
    </location>
</feature>
<organism evidence="9 10">
    <name type="scientific">Micrococcus lylae</name>
    <dbReference type="NCBI Taxonomy" id="1273"/>
    <lineage>
        <taxon>Bacteria</taxon>
        <taxon>Bacillati</taxon>
        <taxon>Actinomycetota</taxon>
        <taxon>Actinomycetes</taxon>
        <taxon>Micrococcales</taxon>
        <taxon>Micrococcaceae</taxon>
        <taxon>Micrococcus</taxon>
    </lineage>
</organism>
<dbReference type="GO" id="GO:0043953">
    <property type="term" value="P:protein transport by the Tat complex"/>
    <property type="evidence" value="ECO:0007669"/>
    <property type="project" value="UniProtKB-UniRule"/>
</dbReference>